<dbReference type="Proteomes" id="UP001597267">
    <property type="component" value="Unassembled WGS sequence"/>
</dbReference>
<evidence type="ECO:0000313" key="2">
    <source>
        <dbReference type="Proteomes" id="UP001597267"/>
    </source>
</evidence>
<keyword evidence="2" id="KW-1185">Reference proteome</keyword>
<gene>
    <name evidence="1" type="ORF">ACFQ5M_04635</name>
</gene>
<organism evidence="1 2">
    <name type="scientific">Agrilactobacillus yilanensis</name>
    <dbReference type="NCBI Taxonomy" id="2485997"/>
    <lineage>
        <taxon>Bacteria</taxon>
        <taxon>Bacillati</taxon>
        <taxon>Bacillota</taxon>
        <taxon>Bacilli</taxon>
        <taxon>Lactobacillales</taxon>
        <taxon>Lactobacillaceae</taxon>
        <taxon>Agrilactobacillus</taxon>
    </lineage>
</organism>
<sequence>MQIKKNDAEITEDEVVPTLLFSIDYPEVFAVTENGKLVQVTITEQQKRDTTFWDVLEKIKKNKIWVPLSKSQYKLFDDDWLAVE</sequence>
<proteinExistence type="predicted"/>
<dbReference type="RefSeq" id="WP_125715430.1">
    <property type="nucleotide sequence ID" value="NZ_JBHTOP010000007.1"/>
</dbReference>
<comment type="caution">
    <text evidence="1">The sequence shown here is derived from an EMBL/GenBank/DDBJ whole genome shotgun (WGS) entry which is preliminary data.</text>
</comment>
<evidence type="ECO:0000313" key="1">
    <source>
        <dbReference type="EMBL" id="MFD1671376.1"/>
    </source>
</evidence>
<name>A0ABW4J6U2_9LACO</name>
<reference evidence="2" key="1">
    <citation type="journal article" date="2019" name="Int. J. Syst. Evol. Microbiol.">
        <title>The Global Catalogue of Microorganisms (GCM) 10K type strain sequencing project: providing services to taxonomists for standard genome sequencing and annotation.</title>
        <authorList>
            <consortium name="The Broad Institute Genomics Platform"/>
            <consortium name="The Broad Institute Genome Sequencing Center for Infectious Disease"/>
            <person name="Wu L."/>
            <person name="Ma J."/>
        </authorList>
    </citation>
    <scope>NUCLEOTIDE SEQUENCE [LARGE SCALE GENOMIC DNA]</scope>
    <source>
        <strain evidence="2">CCM 8896</strain>
    </source>
</reference>
<dbReference type="EMBL" id="JBHTOP010000007">
    <property type="protein sequence ID" value="MFD1671376.1"/>
    <property type="molecule type" value="Genomic_DNA"/>
</dbReference>
<accession>A0ABW4J6U2</accession>
<protein>
    <submittedName>
        <fullName evidence="1">Uncharacterized protein</fullName>
    </submittedName>
</protein>